<protein>
    <submittedName>
        <fullName evidence="1">YhcH/YjgK/YiaL family protein</fullName>
    </submittedName>
</protein>
<dbReference type="GO" id="GO:0005829">
    <property type="term" value="C:cytosol"/>
    <property type="evidence" value="ECO:0007669"/>
    <property type="project" value="TreeGrafter"/>
</dbReference>
<dbReference type="PANTHER" id="PTHR34986:SF1">
    <property type="entry name" value="PROTEIN YIAL"/>
    <property type="match status" value="1"/>
</dbReference>
<dbReference type="SUPFAM" id="SSF51197">
    <property type="entry name" value="Clavaminate synthase-like"/>
    <property type="match status" value="1"/>
</dbReference>
<dbReference type="InterPro" id="IPR004375">
    <property type="entry name" value="NanQ/TabA/YiaL"/>
</dbReference>
<reference evidence="1" key="1">
    <citation type="submission" date="2023-03" db="EMBL/GenBank/DDBJ databases">
        <title>Lomoglobus Profundus gen. nov., sp. nov., a novel member of the phylum Verrucomicrobia, isolated from deep-marine sediment of South China Sea.</title>
        <authorList>
            <person name="Ahmad T."/>
            <person name="Ishaq S.E."/>
            <person name="Wang F."/>
        </authorList>
    </citation>
    <scope>NUCLEOTIDE SEQUENCE</scope>
    <source>
        <strain evidence="1">LMO-M01</strain>
    </source>
</reference>
<accession>A0AAE9ZSZ7</accession>
<evidence type="ECO:0000313" key="1">
    <source>
        <dbReference type="EMBL" id="WED63706.1"/>
    </source>
</evidence>
<gene>
    <name evidence="1" type="ORF">PXH66_15325</name>
</gene>
<dbReference type="AlphaFoldDB" id="A0AAE9ZSZ7"/>
<dbReference type="RefSeq" id="WP_330929913.1">
    <property type="nucleotide sequence ID" value="NZ_CP119075.1"/>
</dbReference>
<proteinExistence type="predicted"/>
<dbReference type="Pfam" id="PF04074">
    <property type="entry name" value="DUF386"/>
    <property type="match status" value="1"/>
</dbReference>
<dbReference type="EMBL" id="CP119075">
    <property type="protein sequence ID" value="WED63706.1"/>
    <property type="molecule type" value="Genomic_DNA"/>
</dbReference>
<evidence type="ECO:0000313" key="2">
    <source>
        <dbReference type="Proteomes" id="UP001218638"/>
    </source>
</evidence>
<dbReference type="Gene3D" id="2.60.120.370">
    <property type="entry name" value="YhcH/YjgK/YiaL"/>
    <property type="match status" value="1"/>
</dbReference>
<dbReference type="NCBIfam" id="TIGR00022">
    <property type="entry name" value="YhcH/YjgK/YiaL family protein"/>
    <property type="match status" value="1"/>
</dbReference>
<sequence>MILDSLAHWGQYRWLSPHFPSAFAFLETITADAAVGRHEIAGDDVFAFVQQHETKLVETCRFEAHRQYLDIQYILRGREIMHWAPLPTLTEVTMPFDADKDAALYARSIPGVPVPVLAGQFTIFFPGDGHIPSCAWDDVPAEVLKVVVKVRVA</sequence>
<name>A0AAE9ZSZ7_9BACT</name>
<dbReference type="Proteomes" id="UP001218638">
    <property type="component" value="Chromosome"/>
</dbReference>
<dbReference type="InterPro" id="IPR037012">
    <property type="entry name" value="NanQ/TabA/YiaL_sf"/>
</dbReference>
<keyword evidence="2" id="KW-1185">Reference proteome</keyword>
<dbReference type="KEGG" id="slom:PXH66_15325"/>
<dbReference type="PANTHER" id="PTHR34986">
    <property type="entry name" value="EVOLVED BETA-GALACTOSIDASE SUBUNIT BETA"/>
    <property type="match status" value="1"/>
</dbReference>
<organism evidence="1 2">
    <name type="scientific">Synoicihabitans lomoniglobus</name>
    <dbReference type="NCBI Taxonomy" id="2909285"/>
    <lineage>
        <taxon>Bacteria</taxon>
        <taxon>Pseudomonadati</taxon>
        <taxon>Verrucomicrobiota</taxon>
        <taxon>Opitutia</taxon>
        <taxon>Opitutales</taxon>
        <taxon>Opitutaceae</taxon>
        <taxon>Synoicihabitans</taxon>
    </lineage>
</organism>